<accession>A0ABP1PPM5</accession>
<name>A0ABP1PPM5_9HEXA</name>
<evidence type="ECO:0000259" key="2">
    <source>
        <dbReference type="PROSITE" id="PS50191"/>
    </source>
</evidence>
<dbReference type="Proteomes" id="UP001642540">
    <property type="component" value="Unassembled WGS sequence"/>
</dbReference>
<dbReference type="InterPro" id="IPR001251">
    <property type="entry name" value="CRAL-TRIO_dom"/>
</dbReference>
<dbReference type="Pfam" id="PF00650">
    <property type="entry name" value="CRAL_TRIO"/>
    <property type="match status" value="1"/>
</dbReference>
<feature type="region of interest" description="Disordered" evidence="1">
    <location>
        <begin position="266"/>
        <end position="292"/>
    </location>
</feature>
<evidence type="ECO:0000313" key="3">
    <source>
        <dbReference type="EMBL" id="CAL8072756.1"/>
    </source>
</evidence>
<evidence type="ECO:0000313" key="4">
    <source>
        <dbReference type="Proteomes" id="UP001642540"/>
    </source>
</evidence>
<dbReference type="InterPro" id="IPR036273">
    <property type="entry name" value="CRAL/TRIO_N_dom_sf"/>
</dbReference>
<sequence length="292" mass="33901">MQADKMDLNEEEKQLCKELRDRIADLKVEEFRVMDFNMIRFLRAREMNLDKSEEMFRKYIAWRLENNIDNACSWDVPQDLKESVPYKIVGQSLSGGLVLYAHVGIWDPQVAQGRYEELMKLAFHELENLTQFTKHYSLQRKYFSKMVVIINLEGLSFAHVSTVDYIRALVSLLKAFEAYYPESLKVAFLINAPWVFSILWSIAKPFISTATHERLRFLGGEKETWKEEIMQYIAEDQFPICVGGTLPDNYEMVYEDGKVFGRFNTETEPNDNEFKDASPGPAAIAESLDALD</sequence>
<protein>
    <recommendedName>
        <fullName evidence="2">CRAL-TRIO domain-containing protein</fullName>
    </recommendedName>
</protein>
<gene>
    <name evidence="3" type="ORF">ODALV1_LOCUS2308</name>
</gene>
<dbReference type="SMART" id="SM00516">
    <property type="entry name" value="SEC14"/>
    <property type="match status" value="1"/>
</dbReference>
<feature type="domain" description="CRAL-TRIO" evidence="2">
    <location>
        <begin position="76"/>
        <end position="250"/>
    </location>
</feature>
<dbReference type="InterPro" id="IPR036865">
    <property type="entry name" value="CRAL-TRIO_dom_sf"/>
</dbReference>
<keyword evidence="4" id="KW-1185">Reference proteome</keyword>
<dbReference type="InterPro" id="IPR051064">
    <property type="entry name" value="SEC14/CRAL-TRIO_domain"/>
</dbReference>
<dbReference type="CDD" id="cd00170">
    <property type="entry name" value="SEC14"/>
    <property type="match status" value="1"/>
</dbReference>
<dbReference type="SUPFAM" id="SSF52087">
    <property type="entry name" value="CRAL/TRIO domain"/>
    <property type="match status" value="1"/>
</dbReference>
<dbReference type="PANTHER" id="PTHR23324:SF83">
    <property type="entry name" value="SEC14-LIKE PROTEIN 2"/>
    <property type="match status" value="1"/>
</dbReference>
<dbReference type="SUPFAM" id="SSF46938">
    <property type="entry name" value="CRAL/TRIO N-terminal domain"/>
    <property type="match status" value="1"/>
</dbReference>
<dbReference type="InterPro" id="IPR011074">
    <property type="entry name" value="CRAL/TRIO_N_dom"/>
</dbReference>
<dbReference type="PRINTS" id="PR00180">
    <property type="entry name" value="CRETINALDHBP"/>
</dbReference>
<dbReference type="PROSITE" id="PS50191">
    <property type="entry name" value="CRAL_TRIO"/>
    <property type="match status" value="1"/>
</dbReference>
<dbReference type="PANTHER" id="PTHR23324">
    <property type="entry name" value="SEC14 RELATED PROTEIN"/>
    <property type="match status" value="1"/>
</dbReference>
<organism evidence="3 4">
    <name type="scientific">Orchesella dallaii</name>
    <dbReference type="NCBI Taxonomy" id="48710"/>
    <lineage>
        <taxon>Eukaryota</taxon>
        <taxon>Metazoa</taxon>
        <taxon>Ecdysozoa</taxon>
        <taxon>Arthropoda</taxon>
        <taxon>Hexapoda</taxon>
        <taxon>Collembola</taxon>
        <taxon>Entomobryomorpha</taxon>
        <taxon>Entomobryoidea</taxon>
        <taxon>Orchesellidae</taxon>
        <taxon>Orchesellinae</taxon>
        <taxon>Orchesella</taxon>
    </lineage>
</organism>
<dbReference type="SMART" id="SM01100">
    <property type="entry name" value="CRAL_TRIO_N"/>
    <property type="match status" value="1"/>
</dbReference>
<proteinExistence type="predicted"/>
<reference evidence="3 4" key="1">
    <citation type="submission" date="2024-08" db="EMBL/GenBank/DDBJ databases">
        <authorList>
            <person name="Cucini C."/>
            <person name="Frati F."/>
        </authorList>
    </citation>
    <scope>NUCLEOTIDE SEQUENCE [LARGE SCALE GENOMIC DNA]</scope>
</reference>
<comment type="caution">
    <text evidence="3">The sequence shown here is derived from an EMBL/GenBank/DDBJ whole genome shotgun (WGS) entry which is preliminary data.</text>
</comment>
<dbReference type="Gene3D" id="3.40.525.10">
    <property type="entry name" value="CRAL-TRIO lipid binding domain"/>
    <property type="match status" value="1"/>
</dbReference>
<dbReference type="EMBL" id="CAXLJM020000007">
    <property type="protein sequence ID" value="CAL8072756.1"/>
    <property type="molecule type" value="Genomic_DNA"/>
</dbReference>
<evidence type="ECO:0000256" key="1">
    <source>
        <dbReference type="SAM" id="MobiDB-lite"/>
    </source>
</evidence>